<reference evidence="9" key="1">
    <citation type="submission" date="2022-07" db="EMBL/GenBank/DDBJ databases">
        <authorList>
            <person name="Macas J."/>
            <person name="Novak P."/>
            <person name="Neumann P."/>
        </authorList>
    </citation>
    <scope>NUCLEOTIDE SEQUENCE</scope>
</reference>
<keyword evidence="7" id="KW-0961">Cell wall biogenesis/degradation</keyword>
<organism evidence="9 10">
    <name type="scientific">Cuscuta epithymum</name>
    <dbReference type="NCBI Taxonomy" id="186058"/>
    <lineage>
        <taxon>Eukaryota</taxon>
        <taxon>Viridiplantae</taxon>
        <taxon>Streptophyta</taxon>
        <taxon>Embryophyta</taxon>
        <taxon>Tracheophyta</taxon>
        <taxon>Spermatophyta</taxon>
        <taxon>Magnoliopsida</taxon>
        <taxon>eudicotyledons</taxon>
        <taxon>Gunneridae</taxon>
        <taxon>Pentapetalae</taxon>
        <taxon>asterids</taxon>
        <taxon>lamiids</taxon>
        <taxon>Solanales</taxon>
        <taxon>Convolvulaceae</taxon>
        <taxon>Cuscuteae</taxon>
        <taxon>Cuscuta</taxon>
        <taxon>Cuscuta subgen. Cuscuta</taxon>
    </lineage>
</organism>
<dbReference type="GO" id="GO:0004650">
    <property type="term" value="F:polygalacturonase activity"/>
    <property type="evidence" value="ECO:0007669"/>
    <property type="project" value="InterPro"/>
</dbReference>
<dbReference type="GO" id="GO:0005975">
    <property type="term" value="P:carbohydrate metabolic process"/>
    <property type="evidence" value="ECO:0007669"/>
    <property type="project" value="InterPro"/>
</dbReference>
<keyword evidence="5 8" id="KW-0378">Hydrolase</keyword>
<evidence type="ECO:0000256" key="5">
    <source>
        <dbReference type="ARBA" id="ARBA00022801"/>
    </source>
</evidence>
<evidence type="ECO:0000313" key="10">
    <source>
        <dbReference type="Proteomes" id="UP001152523"/>
    </source>
</evidence>
<dbReference type="GO" id="GO:0071555">
    <property type="term" value="P:cell wall organization"/>
    <property type="evidence" value="ECO:0007669"/>
    <property type="project" value="UniProtKB-KW"/>
</dbReference>
<dbReference type="Pfam" id="PF00295">
    <property type="entry name" value="Glyco_hydro_28"/>
    <property type="match status" value="1"/>
</dbReference>
<keyword evidence="3" id="KW-0134">Cell wall</keyword>
<evidence type="ECO:0000256" key="2">
    <source>
        <dbReference type="ARBA" id="ARBA00008834"/>
    </source>
</evidence>
<evidence type="ECO:0000256" key="8">
    <source>
        <dbReference type="RuleBase" id="RU361169"/>
    </source>
</evidence>
<comment type="caution">
    <text evidence="9">The sequence shown here is derived from an EMBL/GenBank/DDBJ whole genome shotgun (WGS) entry which is preliminary data.</text>
</comment>
<dbReference type="Gene3D" id="2.160.20.10">
    <property type="entry name" value="Single-stranded right-handed beta-helix, Pectin lyase-like"/>
    <property type="match status" value="1"/>
</dbReference>
<comment type="subcellular location">
    <subcellularLocation>
        <location evidence="1">Secreted</location>
        <location evidence="1">Cell wall</location>
    </subcellularLocation>
</comment>
<dbReference type="InterPro" id="IPR000743">
    <property type="entry name" value="Glyco_hydro_28"/>
</dbReference>
<protein>
    <recommendedName>
        <fullName evidence="11">Polygalacturonase</fullName>
    </recommendedName>
</protein>
<evidence type="ECO:0000256" key="1">
    <source>
        <dbReference type="ARBA" id="ARBA00004191"/>
    </source>
</evidence>
<dbReference type="AlphaFoldDB" id="A0AAV0ENQ6"/>
<gene>
    <name evidence="9" type="ORF">CEPIT_LOCUS25473</name>
</gene>
<accession>A0AAV0ENQ6</accession>
<keyword evidence="10" id="KW-1185">Reference proteome</keyword>
<keyword evidence="4" id="KW-0964">Secreted</keyword>
<evidence type="ECO:0000313" key="9">
    <source>
        <dbReference type="EMBL" id="CAH9123762.1"/>
    </source>
</evidence>
<dbReference type="Proteomes" id="UP001152523">
    <property type="component" value="Unassembled WGS sequence"/>
</dbReference>
<dbReference type="EMBL" id="CAMAPF010000932">
    <property type="protein sequence ID" value="CAH9123762.1"/>
    <property type="molecule type" value="Genomic_DNA"/>
</dbReference>
<evidence type="ECO:0000256" key="6">
    <source>
        <dbReference type="ARBA" id="ARBA00023295"/>
    </source>
</evidence>
<evidence type="ECO:0008006" key="11">
    <source>
        <dbReference type="Google" id="ProtNLM"/>
    </source>
</evidence>
<evidence type="ECO:0000256" key="4">
    <source>
        <dbReference type="ARBA" id="ARBA00022525"/>
    </source>
</evidence>
<comment type="similarity">
    <text evidence="2 8">Belongs to the glycosyl hydrolase 28 family.</text>
</comment>
<dbReference type="PANTHER" id="PTHR31375">
    <property type="match status" value="1"/>
</dbReference>
<keyword evidence="6 8" id="KW-0326">Glycosidase</keyword>
<name>A0AAV0ENQ6_9ASTE</name>
<evidence type="ECO:0000256" key="3">
    <source>
        <dbReference type="ARBA" id="ARBA00022512"/>
    </source>
</evidence>
<dbReference type="SUPFAM" id="SSF51126">
    <property type="entry name" value="Pectin lyase-like"/>
    <property type="match status" value="1"/>
</dbReference>
<dbReference type="InterPro" id="IPR012334">
    <property type="entry name" value="Pectin_lyas_fold"/>
</dbReference>
<sequence>MVAISIGSLGGVKSKAFVSGIVVNGANLTRTSNGVRIKTWPGGSGCAQNIIFKNIEMHDVKNPIIIDQNYCDPKDKACITKPTSSAVEVKKVRYENISGSSSKDTAVVFRCSTAHPCQDIVMRNVSLVGKRGAPAKAECQNVNFSNNVAADHVSPLCPANLSITQFVHHPIDILAQLFNSNTIARMFTLVN</sequence>
<proteinExistence type="inferred from homology"/>
<dbReference type="InterPro" id="IPR011050">
    <property type="entry name" value="Pectin_lyase_fold/virulence"/>
</dbReference>
<evidence type="ECO:0000256" key="7">
    <source>
        <dbReference type="ARBA" id="ARBA00023316"/>
    </source>
</evidence>